<evidence type="ECO:0000256" key="3">
    <source>
        <dbReference type="ARBA" id="ARBA00022989"/>
    </source>
</evidence>
<keyword evidence="4 8" id="KW-0297">G-protein coupled receptor</keyword>
<keyword evidence="3 9" id="KW-1133">Transmembrane helix</keyword>
<keyword evidence="6 8" id="KW-0675">Receptor</keyword>
<feature type="transmembrane region" description="Helical" evidence="9">
    <location>
        <begin position="88"/>
        <end position="108"/>
    </location>
</feature>
<dbReference type="PROSITE" id="PS50262">
    <property type="entry name" value="G_PROTEIN_RECEP_F1_2"/>
    <property type="match status" value="1"/>
</dbReference>
<feature type="transmembrane region" description="Helical" evidence="9">
    <location>
        <begin position="314"/>
        <end position="336"/>
    </location>
</feature>
<dbReference type="Proteomes" id="UP001164746">
    <property type="component" value="Chromosome 2"/>
</dbReference>
<reference evidence="11" key="1">
    <citation type="submission" date="2022-11" db="EMBL/GenBank/DDBJ databases">
        <title>Centuries of genome instability and evolution in soft-shell clam transmissible cancer (bioRxiv).</title>
        <authorList>
            <person name="Hart S.F.M."/>
            <person name="Yonemitsu M.A."/>
            <person name="Giersch R.M."/>
            <person name="Beal B.F."/>
            <person name="Arriagada G."/>
            <person name="Davis B.W."/>
            <person name="Ostrander E.A."/>
            <person name="Goff S.P."/>
            <person name="Metzger M.J."/>
        </authorList>
    </citation>
    <scope>NUCLEOTIDE SEQUENCE</scope>
    <source>
        <strain evidence="11">MELC-2E11</strain>
        <tissue evidence="11">Siphon/mantle</tissue>
    </source>
</reference>
<proteinExistence type="inferred from homology"/>
<evidence type="ECO:0000256" key="7">
    <source>
        <dbReference type="ARBA" id="ARBA00023224"/>
    </source>
</evidence>
<accession>A0ABY7DI76</accession>
<gene>
    <name evidence="11" type="ORF">MAR_029095</name>
</gene>
<evidence type="ECO:0000256" key="5">
    <source>
        <dbReference type="ARBA" id="ARBA00023136"/>
    </source>
</evidence>
<evidence type="ECO:0000256" key="4">
    <source>
        <dbReference type="ARBA" id="ARBA00023040"/>
    </source>
</evidence>
<keyword evidence="5 9" id="KW-0472">Membrane</keyword>
<dbReference type="Gene3D" id="1.20.1070.10">
    <property type="entry name" value="Rhodopsin 7-helix transmembrane proteins"/>
    <property type="match status" value="1"/>
</dbReference>
<dbReference type="PANTHER" id="PTHR24243">
    <property type="entry name" value="G-PROTEIN COUPLED RECEPTOR"/>
    <property type="match status" value="1"/>
</dbReference>
<dbReference type="EMBL" id="CP111013">
    <property type="protein sequence ID" value="WAQ96405.1"/>
    <property type="molecule type" value="Genomic_DNA"/>
</dbReference>
<evidence type="ECO:0000256" key="8">
    <source>
        <dbReference type="RuleBase" id="RU000688"/>
    </source>
</evidence>
<evidence type="ECO:0000256" key="1">
    <source>
        <dbReference type="ARBA" id="ARBA00004141"/>
    </source>
</evidence>
<dbReference type="Pfam" id="PF00001">
    <property type="entry name" value="7tm_1"/>
    <property type="match status" value="1"/>
</dbReference>
<feature type="transmembrane region" description="Helical" evidence="9">
    <location>
        <begin position="277"/>
        <end position="302"/>
    </location>
</feature>
<feature type="transmembrane region" description="Helical" evidence="9">
    <location>
        <begin position="223"/>
        <end position="245"/>
    </location>
</feature>
<dbReference type="InterPro" id="IPR017452">
    <property type="entry name" value="GPCR_Rhodpsn_7TM"/>
</dbReference>
<keyword evidence="2 8" id="KW-0812">Transmembrane</keyword>
<keyword evidence="7 8" id="KW-0807">Transducer</keyword>
<feature type="transmembrane region" description="Helical" evidence="9">
    <location>
        <begin position="167"/>
        <end position="188"/>
    </location>
</feature>
<feature type="transmembrane region" description="Helical" evidence="9">
    <location>
        <begin position="128"/>
        <end position="146"/>
    </location>
</feature>
<name>A0ABY7DI76_MYAAR</name>
<keyword evidence="12" id="KW-1185">Reference proteome</keyword>
<organism evidence="11 12">
    <name type="scientific">Mya arenaria</name>
    <name type="common">Soft-shell clam</name>
    <dbReference type="NCBI Taxonomy" id="6604"/>
    <lineage>
        <taxon>Eukaryota</taxon>
        <taxon>Metazoa</taxon>
        <taxon>Spiralia</taxon>
        <taxon>Lophotrochozoa</taxon>
        <taxon>Mollusca</taxon>
        <taxon>Bivalvia</taxon>
        <taxon>Autobranchia</taxon>
        <taxon>Heteroconchia</taxon>
        <taxon>Euheterodonta</taxon>
        <taxon>Imparidentia</taxon>
        <taxon>Neoheterodontei</taxon>
        <taxon>Myida</taxon>
        <taxon>Myoidea</taxon>
        <taxon>Myidae</taxon>
        <taxon>Mya</taxon>
    </lineage>
</organism>
<dbReference type="PROSITE" id="PS00237">
    <property type="entry name" value="G_PROTEIN_RECEP_F1_1"/>
    <property type="match status" value="1"/>
</dbReference>
<evidence type="ECO:0000256" key="9">
    <source>
        <dbReference type="SAM" id="Phobius"/>
    </source>
</evidence>
<protein>
    <submittedName>
        <fullName evidence="11">QRFPR-like protein</fullName>
    </submittedName>
</protein>
<dbReference type="PANTHER" id="PTHR24243:SF224">
    <property type="entry name" value="G-PROTEIN COUPLED RECEPTOR 19-RELATED"/>
    <property type="match status" value="1"/>
</dbReference>
<evidence type="ECO:0000256" key="2">
    <source>
        <dbReference type="ARBA" id="ARBA00022692"/>
    </source>
</evidence>
<dbReference type="InterPro" id="IPR000276">
    <property type="entry name" value="GPCR_Rhodpsn"/>
</dbReference>
<comment type="subcellular location">
    <subcellularLocation>
        <location evidence="1">Membrane</location>
        <topology evidence="1">Multi-pass membrane protein</topology>
    </subcellularLocation>
</comment>
<evidence type="ECO:0000256" key="6">
    <source>
        <dbReference type="ARBA" id="ARBA00023170"/>
    </source>
</evidence>
<evidence type="ECO:0000259" key="10">
    <source>
        <dbReference type="PROSITE" id="PS50262"/>
    </source>
</evidence>
<feature type="transmembrane region" description="Helical" evidence="9">
    <location>
        <begin position="51"/>
        <end position="76"/>
    </location>
</feature>
<evidence type="ECO:0000313" key="11">
    <source>
        <dbReference type="EMBL" id="WAQ96405.1"/>
    </source>
</evidence>
<sequence>MEQPRPGEMEDDMDSYIVYSNFTSEYEDLYKLLLPENGYTLPEEFNHGLKITLAVIYSFLAAGAILGNACIFMVILITPALRTATNTFILSLAASDALVAAWTMPMQLVFYIRNEWTLGDAMCKATSYVQGTSILASILTLTAISVERYYVIWTPIKARYIRSTRTAIFTVMSLWGVAMVIMLPLIWIQRLEQRLALQPEAVPPIRIAKLCVEYFPKFEYDVLYTYGFFVLFFLGPLGLMTYAYGRMARILWLRKYIGEEVVATQVSDKREAQKRSFVRMLLVIVLCFTLCWLPFFTVHLVLVHVPFTYRLRVFLAFAKVFGYFNAFINPFIYFFLNRKFNRALRKMVPGRKCYSGRRSAKYSRKPTTQVTAF</sequence>
<evidence type="ECO:0000313" key="12">
    <source>
        <dbReference type="Proteomes" id="UP001164746"/>
    </source>
</evidence>
<comment type="similarity">
    <text evidence="8">Belongs to the G-protein coupled receptor 1 family.</text>
</comment>
<feature type="domain" description="G-protein coupled receptors family 1 profile" evidence="10">
    <location>
        <begin position="67"/>
        <end position="333"/>
    </location>
</feature>
<dbReference type="PRINTS" id="PR00237">
    <property type="entry name" value="GPCRRHODOPSN"/>
</dbReference>
<dbReference type="SUPFAM" id="SSF81321">
    <property type="entry name" value="Family A G protein-coupled receptor-like"/>
    <property type="match status" value="1"/>
</dbReference>